<dbReference type="KEGG" id="pvw:HU752_017255"/>
<name>A0A9E6PG54_9PSED</name>
<sequence length="67" mass="7713">MTGGRAAFHQQHLEQARLDARHLFERKQALQGAWLSWVASQLYAMAPAEYASMVRRELQQLQTQDAD</sequence>
<evidence type="ECO:0000313" key="1">
    <source>
        <dbReference type="EMBL" id="QXI25727.1"/>
    </source>
</evidence>
<reference evidence="1 2" key="2">
    <citation type="journal article" date="2021" name="Microorganisms">
        <title>The Ever-Expanding Pseudomonas Genus: Description of 43 New Species and Partition of the Pseudomonas putida Group.</title>
        <authorList>
            <person name="Girard L."/>
            <person name="Lood C."/>
            <person name="Hofte M."/>
            <person name="Vandamme P."/>
            <person name="Rokni-Zadeh H."/>
            <person name="van Noort V."/>
            <person name="Lavigne R."/>
            <person name="De Mot R."/>
        </authorList>
    </citation>
    <scope>NUCLEOTIDE SEQUENCE [LARGE SCALE GENOMIC DNA]</scope>
    <source>
        <strain evidence="1 2">RW8P3</strain>
    </source>
</reference>
<dbReference type="RefSeq" id="WP_186682828.1">
    <property type="nucleotide sequence ID" value="NZ_CP077093.1"/>
</dbReference>
<dbReference type="EMBL" id="CP077093">
    <property type="protein sequence ID" value="QXI25727.1"/>
    <property type="molecule type" value="Genomic_DNA"/>
</dbReference>
<protein>
    <submittedName>
        <fullName evidence="1">Uncharacterized protein</fullName>
    </submittedName>
</protein>
<accession>A0A9E6PG54</accession>
<dbReference type="Proteomes" id="UP000634530">
    <property type="component" value="Chromosome"/>
</dbReference>
<proteinExistence type="predicted"/>
<reference evidence="1 2" key="1">
    <citation type="journal article" date="2020" name="Microorganisms">
        <title>Reliable Identification of Environmental Pseudomonas Isolates Using the rpoD Gene.</title>
        <authorList>
            <consortium name="The Broad Institute Genome Sequencing Platform"/>
            <person name="Girard L."/>
            <person name="Lood C."/>
            <person name="Rokni-Zadeh H."/>
            <person name="van Noort V."/>
            <person name="Lavigne R."/>
            <person name="De Mot R."/>
        </authorList>
    </citation>
    <scope>NUCLEOTIDE SEQUENCE [LARGE SCALE GENOMIC DNA]</scope>
    <source>
        <strain evidence="1 2">RW8P3</strain>
    </source>
</reference>
<gene>
    <name evidence="1" type="ORF">HU752_017255</name>
</gene>
<keyword evidence="2" id="KW-1185">Reference proteome</keyword>
<dbReference type="AlphaFoldDB" id="A0A9E6PG54"/>
<evidence type="ECO:0000313" key="2">
    <source>
        <dbReference type="Proteomes" id="UP000634530"/>
    </source>
</evidence>
<organism evidence="1 2">
    <name type="scientific">Pseudomonas vanderleydeniana</name>
    <dbReference type="NCBI Taxonomy" id="2745495"/>
    <lineage>
        <taxon>Bacteria</taxon>
        <taxon>Pseudomonadati</taxon>
        <taxon>Pseudomonadota</taxon>
        <taxon>Gammaproteobacteria</taxon>
        <taxon>Pseudomonadales</taxon>
        <taxon>Pseudomonadaceae</taxon>
        <taxon>Pseudomonas</taxon>
    </lineage>
</organism>